<dbReference type="EMBL" id="NIBG01000003">
    <property type="protein sequence ID" value="PAB60334.1"/>
    <property type="molecule type" value="Genomic_DNA"/>
</dbReference>
<accession>A0A267ML51</accession>
<keyword evidence="2" id="KW-1185">Reference proteome</keyword>
<evidence type="ECO:0000313" key="2">
    <source>
        <dbReference type="Proteomes" id="UP000216024"/>
    </source>
</evidence>
<sequence>MEKTIWDIEVKMMIPFDLLAKYPDDDIDEYIIHPKFVEIMKLLNVEFDVRRIIETLYRQRSGKSAFQVHYSTETFEEFIILDTYIDATDQLDLIYIMFRSKDVKGGSLRKLTHSFYTETCPYNVYYEEGSYVIKTSTTLDFTKPSKLQTDEVRRALKDKKVILYRADEIIQEFELLKINNEVVKKKSFFSFKNRKQ</sequence>
<protein>
    <submittedName>
        <fullName evidence="1">Uncharacterized protein</fullName>
    </submittedName>
</protein>
<comment type="caution">
    <text evidence="1">The sequence shown here is derived from an EMBL/GenBank/DDBJ whole genome shotgun (WGS) entry which is preliminary data.</text>
</comment>
<dbReference type="RefSeq" id="WP_095131752.1">
    <property type="nucleotide sequence ID" value="NZ_NIBG01000003.1"/>
</dbReference>
<reference evidence="1 2" key="1">
    <citation type="submission" date="2017-06" db="EMBL/GenBank/DDBJ databases">
        <title>Draft genome sequence of anaerobic fermentative bacterium Anaeromicrobium sediminis DY2726D isolated from West Pacific Ocean sediments.</title>
        <authorList>
            <person name="Zeng X."/>
        </authorList>
    </citation>
    <scope>NUCLEOTIDE SEQUENCE [LARGE SCALE GENOMIC DNA]</scope>
    <source>
        <strain evidence="1 2">DY2726D</strain>
    </source>
</reference>
<evidence type="ECO:0000313" key="1">
    <source>
        <dbReference type="EMBL" id="PAB60334.1"/>
    </source>
</evidence>
<dbReference type="AlphaFoldDB" id="A0A267ML51"/>
<gene>
    <name evidence="1" type="ORF">CCE28_05415</name>
</gene>
<name>A0A267ML51_9FIRM</name>
<proteinExistence type="predicted"/>
<dbReference type="OrthoDB" id="1820662at2"/>
<organism evidence="1 2">
    <name type="scientific">Anaeromicrobium sediminis</name>
    <dbReference type="NCBI Taxonomy" id="1478221"/>
    <lineage>
        <taxon>Bacteria</taxon>
        <taxon>Bacillati</taxon>
        <taxon>Bacillota</taxon>
        <taxon>Clostridia</taxon>
        <taxon>Peptostreptococcales</taxon>
        <taxon>Thermotaleaceae</taxon>
        <taxon>Anaeromicrobium</taxon>
    </lineage>
</organism>
<dbReference type="Proteomes" id="UP000216024">
    <property type="component" value="Unassembled WGS sequence"/>
</dbReference>